<dbReference type="InterPro" id="IPR000757">
    <property type="entry name" value="Beta-glucanase-like"/>
</dbReference>
<evidence type="ECO:0000256" key="8">
    <source>
        <dbReference type="RuleBase" id="RU361120"/>
    </source>
</evidence>
<proteinExistence type="inferred from homology"/>
<dbReference type="InterPro" id="IPR010713">
    <property type="entry name" value="XET_C"/>
</dbReference>
<dbReference type="EMBL" id="LVLJ01001709">
    <property type="protein sequence ID" value="OAE28582.1"/>
    <property type="molecule type" value="Genomic_DNA"/>
</dbReference>
<feature type="active site" description="Proton donor" evidence="6">
    <location>
        <position position="103"/>
    </location>
</feature>
<accession>A0A176W7Y8</accession>
<dbReference type="GO" id="GO:0016762">
    <property type="term" value="F:xyloglucan:xyloglucosyl transferase activity"/>
    <property type="evidence" value="ECO:0007669"/>
    <property type="project" value="UniProtKB-EC"/>
</dbReference>
<evidence type="ECO:0000256" key="6">
    <source>
        <dbReference type="PIRSR" id="PIRSR005604-1"/>
    </source>
</evidence>
<protein>
    <recommendedName>
        <fullName evidence="8">Xyloglucan endotransglucosylase/hydrolase</fullName>
        <ecNumber evidence="8">2.4.1.207</ecNumber>
    </recommendedName>
</protein>
<evidence type="ECO:0000259" key="9">
    <source>
        <dbReference type="PROSITE" id="PS51762"/>
    </source>
</evidence>
<dbReference type="GO" id="GO:0071555">
    <property type="term" value="P:cell wall organization"/>
    <property type="evidence" value="ECO:0007669"/>
    <property type="project" value="UniProtKB-KW"/>
</dbReference>
<dbReference type="AlphaFoldDB" id="A0A176W7Y8"/>
<comment type="PTM">
    <text evidence="8">Contains at least one intrachain disulfide bond essential for its enzymatic activity.</text>
</comment>
<dbReference type="Gene3D" id="2.60.120.200">
    <property type="match status" value="1"/>
</dbReference>
<name>A0A176W7Y8_MARPO</name>
<dbReference type="InterPro" id="IPR016455">
    <property type="entry name" value="XTH"/>
</dbReference>
<dbReference type="InterPro" id="IPR044791">
    <property type="entry name" value="Beta-glucanase/XTH"/>
</dbReference>
<organism evidence="11 12">
    <name type="scientific">Marchantia polymorpha subsp. ruderalis</name>
    <dbReference type="NCBI Taxonomy" id="1480154"/>
    <lineage>
        <taxon>Eukaryota</taxon>
        <taxon>Viridiplantae</taxon>
        <taxon>Streptophyta</taxon>
        <taxon>Embryophyta</taxon>
        <taxon>Marchantiophyta</taxon>
        <taxon>Marchantiopsida</taxon>
        <taxon>Marchantiidae</taxon>
        <taxon>Marchantiales</taxon>
        <taxon>Marchantiaceae</taxon>
        <taxon>Marchantia</taxon>
    </lineage>
</organism>
<reference evidence="11 12" key="1">
    <citation type="submission" date="2016-03" db="EMBL/GenBank/DDBJ databases">
        <title>Mechanisms controlling the formation of the plant cell surface in tip-growing cells are functionally conserved among land plants.</title>
        <authorList>
            <person name="Honkanen S."/>
            <person name="Jones V.A."/>
            <person name="Morieri G."/>
            <person name="Champion C."/>
            <person name="Hetherington A.J."/>
            <person name="Kelly S."/>
            <person name="Saint-Marcoux D."/>
            <person name="Proust H."/>
            <person name="Prescott H."/>
            <person name="Dolan L."/>
        </authorList>
    </citation>
    <scope>NUCLEOTIDE SEQUENCE [LARGE SCALE GENOMIC DNA]</scope>
    <source>
        <strain evidence="12">cv. Tak-1 and cv. Tak-2</strain>
        <tissue evidence="11">Whole gametophyte</tissue>
    </source>
</reference>
<evidence type="ECO:0000313" key="11">
    <source>
        <dbReference type="EMBL" id="OAE28582.1"/>
    </source>
</evidence>
<dbReference type="Pfam" id="PF00722">
    <property type="entry name" value="Glyco_hydro_16"/>
    <property type="match status" value="1"/>
</dbReference>
<dbReference type="GO" id="GO:0010411">
    <property type="term" value="P:xyloglucan metabolic process"/>
    <property type="evidence" value="ECO:0007669"/>
    <property type="project" value="InterPro"/>
</dbReference>
<dbReference type="PROSITE" id="PS01034">
    <property type="entry name" value="GH16_1"/>
    <property type="match status" value="1"/>
</dbReference>
<evidence type="ECO:0000256" key="2">
    <source>
        <dbReference type="ARBA" id="ARBA00022801"/>
    </source>
</evidence>
<feature type="active site" description="Nucleophile" evidence="6">
    <location>
        <position position="99"/>
    </location>
</feature>
<dbReference type="InterPro" id="IPR008263">
    <property type="entry name" value="GH16_AS"/>
</dbReference>
<sequence>MKLSILLFSSIALLFSVAQASKFWDDFYVNFGHWNVNYPGRDVGNIVQLQLDDTSGSGFRSNFPYLYGQFSMRVKLAGGHSAGTVTSFYMASVYEQWYELDFEFLGNVTGEPYILQTNVFVEGDGYREQGIYLWFDPTADYHDYGFVWNHELILFTVDSRVIRVFHNAKDLGIPYFEYQPMYIYSSIWNGEEWATCGGTVKPDWTQQPFVASYTAFNVSNACSVQSLSGEQAMNSCYEKLHQSSYGQDPNLALSQKQIDDLRWIRKNYLIYDYCKTTVHEKIEGVKSEFKLAPECSRNWP</sequence>
<reference evidence="13" key="3">
    <citation type="journal article" date="2020" name="Curr. Biol.">
        <title>Chromatin organization in early land plants reveals an ancestral association between H3K27me3, transposons, and constitutive heterochromatin.</title>
        <authorList>
            <person name="Montgomery S.A."/>
            <person name="Tanizawa Y."/>
            <person name="Galik B."/>
            <person name="Wang N."/>
            <person name="Ito T."/>
            <person name="Mochizuki T."/>
            <person name="Akimcheva S."/>
            <person name="Bowman J.L."/>
            <person name="Cognat V."/>
            <person name="Marechal-Drouard L."/>
            <person name="Ekker H."/>
            <person name="Hong S.F."/>
            <person name="Kohchi T."/>
            <person name="Lin S.S."/>
            <person name="Liu L.D."/>
            <person name="Nakamura Y."/>
            <person name="Valeeva L.R."/>
            <person name="Shakirov E.V."/>
            <person name="Shippen D.E."/>
            <person name="Wei W.L."/>
            <person name="Yagura M."/>
            <person name="Yamaoka S."/>
            <person name="Yamato K.T."/>
            <person name="Liu C."/>
            <person name="Berger F."/>
        </authorList>
    </citation>
    <scope>NUCLEOTIDE SEQUENCE [LARGE SCALE GENOMIC DNA]</scope>
    <source>
        <strain evidence="13">Tak-1</strain>
    </source>
</reference>
<dbReference type="PROSITE" id="PS51762">
    <property type="entry name" value="GH16_2"/>
    <property type="match status" value="1"/>
</dbReference>
<feature type="glycosylation site" description="N-linked (GlcNAc...) asparagine" evidence="7">
    <location>
        <position position="107"/>
    </location>
</feature>
<dbReference type="PANTHER" id="PTHR31062">
    <property type="entry name" value="XYLOGLUCAN ENDOTRANSGLUCOSYLASE/HYDROLASE PROTEIN 8-RELATED"/>
    <property type="match status" value="1"/>
</dbReference>
<comment type="subcellular location">
    <subcellularLocation>
        <location evidence="8">Secreted</location>
        <location evidence="8">Cell wall</location>
    </subcellularLocation>
    <subcellularLocation>
        <location evidence="8">Secreted</location>
        <location evidence="8">Extracellular space</location>
        <location evidence="8">Apoplast</location>
    </subcellularLocation>
</comment>
<comment type="similarity">
    <text evidence="8">Belongs to the glycosyl hydrolase 16 family.</text>
</comment>
<dbReference type="Proteomes" id="UP001162541">
    <property type="component" value="Chromosome 5"/>
</dbReference>
<keyword evidence="8" id="KW-0732">Signal</keyword>
<keyword evidence="2 8" id="KW-0378">Hydrolase</keyword>
<dbReference type="EC" id="2.4.1.207" evidence="8"/>
<keyword evidence="8" id="KW-0134">Cell wall</keyword>
<evidence type="ECO:0000313" key="13">
    <source>
        <dbReference type="Proteomes" id="UP001162541"/>
    </source>
</evidence>
<evidence type="ECO:0000256" key="5">
    <source>
        <dbReference type="ARBA" id="ARBA00023295"/>
    </source>
</evidence>
<dbReference type="PIRSF" id="PIRSF005604">
    <property type="entry name" value="XET"/>
    <property type="match status" value="1"/>
</dbReference>
<reference evidence="10" key="2">
    <citation type="journal article" date="2019" name="Curr. Biol.">
        <title>Chromatin organization in early land plants reveals an ancestral association between H3K27me3, transposons, and constitutive heterochromatin.</title>
        <authorList>
            <person name="Montgomery S.A."/>
            <person name="Tanizawa Y."/>
            <person name="Galik B."/>
            <person name="Wang N."/>
            <person name="Ito T."/>
            <person name="Mochizuki T."/>
            <person name="Akimcheva S."/>
            <person name="Bowman J."/>
            <person name="Cognat V."/>
            <person name="Drouard L."/>
            <person name="Ekker H."/>
            <person name="Houng S."/>
            <person name="Kohchi T."/>
            <person name="Lin S."/>
            <person name="Liu L.D."/>
            <person name="Nakamura Y."/>
            <person name="Valeeva L.R."/>
            <person name="Shakirov E.V."/>
            <person name="Shippen D.E."/>
            <person name="Wei W."/>
            <person name="Yagura M."/>
            <person name="Yamaoka S."/>
            <person name="Yamato K.T."/>
            <person name="Liu C."/>
            <person name="Berger F."/>
        </authorList>
    </citation>
    <scope>NUCLEOTIDE SEQUENCE [LARGE SCALE GENOMIC DNA]</scope>
    <source>
        <strain evidence="10">Tak-1</strain>
    </source>
</reference>
<dbReference type="GO" id="GO:0048046">
    <property type="term" value="C:apoplast"/>
    <property type="evidence" value="ECO:0007669"/>
    <property type="project" value="UniProtKB-SubCell"/>
</dbReference>
<dbReference type="GO" id="GO:0004553">
    <property type="term" value="F:hydrolase activity, hydrolyzing O-glycosyl compounds"/>
    <property type="evidence" value="ECO:0007669"/>
    <property type="project" value="InterPro"/>
</dbReference>
<comment type="function">
    <text evidence="8">Catalyzes xyloglucan endohydrolysis (XEH) and/or endotransglycosylation (XET). Cleaves and religates xyloglucan polymers, an essential constituent of the primary cell wall, and thereby participates in cell wall construction of growing tissues.</text>
</comment>
<evidence type="ECO:0000313" key="12">
    <source>
        <dbReference type="Proteomes" id="UP000077202"/>
    </source>
</evidence>
<dbReference type="EMBL" id="AP019870">
    <property type="protein sequence ID" value="BBN11848.1"/>
    <property type="molecule type" value="Genomic_DNA"/>
</dbReference>
<evidence type="ECO:0000313" key="10">
    <source>
        <dbReference type="EMBL" id="BBN11848.1"/>
    </source>
</evidence>
<dbReference type="GO" id="GO:0042546">
    <property type="term" value="P:cell wall biogenesis"/>
    <property type="evidence" value="ECO:0007669"/>
    <property type="project" value="InterPro"/>
</dbReference>
<evidence type="ECO:0000256" key="1">
    <source>
        <dbReference type="ARBA" id="ARBA00022679"/>
    </source>
</evidence>
<keyword evidence="8" id="KW-0964">Secreted</keyword>
<gene>
    <name evidence="11" type="ORF">AXG93_2175s1660</name>
    <name evidence="10" type="ORF">Mp_5g15250</name>
</gene>
<keyword evidence="1 8" id="KW-0808">Transferase</keyword>
<evidence type="ECO:0000256" key="3">
    <source>
        <dbReference type="ARBA" id="ARBA00023157"/>
    </source>
</evidence>
<feature type="signal peptide" evidence="8">
    <location>
        <begin position="1"/>
        <end position="20"/>
    </location>
</feature>
<dbReference type="Proteomes" id="UP000077202">
    <property type="component" value="Unassembled WGS sequence"/>
</dbReference>
<dbReference type="Pfam" id="PF06955">
    <property type="entry name" value="XET_C"/>
    <property type="match status" value="1"/>
</dbReference>
<keyword evidence="8" id="KW-0052">Apoplast</keyword>
<feature type="domain" description="GH16" evidence="9">
    <location>
        <begin position="9"/>
        <end position="213"/>
    </location>
</feature>
<dbReference type="InterPro" id="IPR013320">
    <property type="entry name" value="ConA-like_dom_sf"/>
</dbReference>
<keyword evidence="5 8" id="KW-0326">Glycosidase</keyword>
<dbReference type="SUPFAM" id="SSF49899">
    <property type="entry name" value="Concanavalin A-like lectins/glucanases"/>
    <property type="match status" value="1"/>
</dbReference>
<feature type="chain" id="PRO_5042304650" description="Xyloglucan endotransglucosylase/hydrolase" evidence="8">
    <location>
        <begin position="21"/>
        <end position="300"/>
    </location>
</feature>
<evidence type="ECO:0000256" key="7">
    <source>
        <dbReference type="PIRSR" id="PIRSR005604-2"/>
    </source>
</evidence>
<keyword evidence="4" id="KW-0325">Glycoprotein</keyword>
<keyword evidence="12" id="KW-1185">Reference proteome</keyword>
<keyword evidence="3" id="KW-1015">Disulfide bond</keyword>
<evidence type="ECO:0000256" key="4">
    <source>
        <dbReference type="ARBA" id="ARBA00023180"/>
    </source>
</evidence>
<keyword evidence="8" id="KW-0961">Cell wall biogenesis/degradation</keyword>